<dbReference type="SUPFAM" id="SSF54637">
    <property type="entry name" value="Thioesterase/thiol ester dehydrase-isomerase"/>
    <property type="match status" value="1"/>
</dbReference>
<gene>
    <name evidence="2" type="ORF">PV04_04491</name>
</gene>
<comment type="similarity">
    <text evidence="1">Belongs to the lcsJ thioesterase family.</text>
</comment>
<dbReference type="PANTHER" id="PTHR12475">
    <property type="match status" value="1"/>
</dbReference>
<protein>
    <recommendedName>
        <fullName evidence="4">Thioesterase domain-containing protein</fullName>
    </recommendedName>
</protein>
<accession>A0A0D2E2L7</accession>
<keyword evidence="3" id="KW-1185">Reference proteome</keyword>
<dbReference type="AlphaFoldDB" id="A0A0D2E2L7"/>
<dbReference type="InterPro" id="IPR051490">
    <property type="entry name" value="THEM6_lcsJ_thioesterase"/>
</dbReference>
<reference evidence="2 3" key="1">
    <citation type="submission" date="2015-01" db="EMBL/GenBank/DDBJ databases">
        <title>The Genome Sequence of Capronia semiimmersa CBS27337.</title>
        <authorList>
            <consortium name="The Broad Institute Genomics Platform"/>
            <person name="Cuomo C."/>
            <person name="de Hoog S."/>
            <person name="Gorbushina A."/>
            <person name="Stielow B."/>
            <person name="Teixiera M."/>
            <person name="Abouelleil A."/>
            <person name="Chapman S.B."/>
            <person name="Priest M."/>
            <person name="Young S.K."/>
            <person name="Wortman J."/>
            <person name="Nusbaum C."/>
            <person name="Birren B."/>
        </authorList>
    </citation>
    <scope>NUCLEOTIDE SEQUENCE [LARGE SCALE GENOMIC DNA]</scope>
    <source>
        <strain evidence="2 3">CBS 27337</strain>
    </source>
</reference>
<evidence type="ECO:0000256" key="1">
    <source>
        <dbReference type="ARBA" id="ARBA00038476"/>
    </source>
</evidence>
<name>A0A0D2E2L7_9EURO</name>
<dbReference type="CDD" id="cd00586">
    <property type="entry name" value="4HBT"/>
    <property type="match status" value="1"/>
</dbReference>
<dbReference type="InterPro" id="IPR029069">
    <property type="entry name" value="HotDog_dom_sf"/>
</dbReference>
<organism evidence="2 3">
    <name type="scientific">Phialophora macrospora</name>
    <dbReference type="NCBI Taxonomy" id="1851006"/>
    <lineage>
        <taxon>Eukaryota</taxon>
        <taxon>Fungi</taxon>
        <taxon>Dikarya</taxon>
        <taxon>Ascomycota</taxon>
        <taxon>Pezizomycotina</taxon>
        <taxon>Eurotiomycetes</taxon>
        <taxon>Chaetothyriomycetidae</taxon>
        <taxon>Chaetothyriales</taxon>
        <taxon>Herpotrichiellaceae</taxon>
        <taxon>Phialophora</taxon>
    </lineage>
</organism>
<evidence type="ECO:0000313" key="3">
    <source>
        <dbReference type="Proteomes" id="UP000054266"/>
    </source>
</evidence>
<dbReference type="Proteomes" id="UP000054266">
    <property type="component" value="Unassembled WGS sequence"/>
</dbReference>
<dbReference type="Gene3D" id="3.10.129.10">
    <property type="entry name" value="Hotdog Thioesterase"/>
    <property type="match status" value="1"/>
</dbReference>
<proteinExistence type="inferred from homology"/>
<dbReference type="PANTHER" id="PTHR12475:SF4">
    <property type="entry name" value="PROTEIN THEM6"/>
    <property type="match status" value="1"/>
</dbReference>
<sequence>MKHFNMSQMSSMRPALSAAISFLPSLSSLASWRTLALVFALLNLKALPLAWHVRLFYRMFENWYTRDRVRRTLQSPPSSTSTYPLFEPVSITSRSPLLETDYNFHKSNSTYFADLDESRTSLVTKVLIPGLKQGNTNLEKEGHRGPLNVILGSVHTSFHREIKPYERYEVRSRILSWDKKWIIIGSWFVRAGRRGKGETLLASSLSKYVVKKGRFTVPPERCFTTAGWLPTRPESAGVSSEEPSIAPTPQEGLVSMIPTSLAPATDGLVEKLEYAAGEESGSGPAAPSSMDGEWDWYRIEKERLRGLRIAESWLGLDKQLMEEFVKA</sequence>
<dbReference type="Pfam" id="PF13279">
    <property type="entry name" value="4HBT_2"/>
    <property type="match status" value="1"/>
</dbReference>
<evidence type="ECO:0008006" key="4">
    <source>
        <dbReference type="Google" id="ProtNLM"/>
    </source>
</evidence>
<dbReference type="EMBL" id="KN846958">
    <property type="protein sequence ID" value="KIW68552.1"/>
    <property type="molecule type" value="Genomic_DNA"/>
</dbReference>
<evidence type="ECO:0000313" key="2">
    <source>
        <dbReference type="EMBL" id="KIW68552.1"/>
    </source>
</evidence>
<dbReference type="HOGENOM" id="CLU_040660_0_1_1"/>